<evidence type="ECO:0000313" key="2">
    <source>
        <dbReference type="Proteomes" id="UP000012112"/>
    </source>
</evidence>
<accession>M6V9Y2</accession>
<dbReference type="EMBL" id="AKWD02000043">
    <property type="protein sequence ID" value="EMO53680.1"/>
    <property type="molecule type" value="Genomic_DNA"/>
</dbReference>
<sequence>MFKKRKSFGVFLKNHLYKNWKRILEYYIALELYIIIFGR</sequence>
<gene>
    <name evidence="1" type="ORF">LEP1GSC172_1989</name>
</gene>
<comment type="caution">
    <text evidence="1">The sequence shown here is derived from an EMBL/GenBank/DDBJ whole genome shotgun (WGS) entry which is preliminary data.</text>
</comment>
<name>M6V9Y2_9LEPT</name>
<dbReference type="Proteomes" id="UP000012112">
    <property type="component" value="Unassembled WGS sequence"/>
</dbReference>
<protein>
    <submittedName>
        <fullName evidence="1">Uncharacterized protein</fullName>
    </submittedName>
</protein>
<evidence type="ECO:0000313" key="1">
    <source>
        <dbReference type="EMBL" id="EMO53680.1"/>
    </source>
</evidence>
<reference evidence="1 2" key="1">
    <citation type="submission" date="2013-01" db="EMBL/GenBank/DDBJ databases">
        <authorList>
            <person name="Harkins D.M."/>
            <person name="Durkin A.S."/>
            <person name="Brinkac L.M."/>
            <person name="Haft D.H."/>
            <person name="Selengut J.D."/>
            <person name="Sanka R."/>
            <person name="DePew J."/>
            <person name="Purushe J."/>
            <person name="Matthias M.A."/>
            <person name="Vinetz J.M."/>
            <person name="Sutton G.G."/>
            <person name="Nierman W.C."/>
            <person name="Fouts D.E."/>
        </authorList>
    </citation>
    <scope>NUCLEOTIDE SEQUENCE [LARGE SCALE GENOMIC DNA]</scope>
    <source>
        <strain evidence="1 2">HAI1536</strain>
    </source>
</reference>
<dbReference type="AlphaFoldDB" id="M6V9Y2"/>
<organism evidence="1 2">
    <name type="scientific">Leptospira noguchii</name>
    <dbReference type="NCBI Taxonomy" id="28182"/>
    <lineage>
        <taxon>Bacteria</taxon>
        <taxon>Pseudomonadati</taxon>
        <taxon>Spirochaetota</taxon>
        <taxon>Spirochaetia</taxon>
        <taxon>Leptospirales</taxon>
        <taxon>Leptospiraceae</taxon>
        <taxon>Leptospira</taxon>
    </lineage>
</organism>
<proteinExistence type="predicted"/>